<organism evidence="2 3">
    <name type="scientific">Caerostris darwini</name>
    <dbReference type="NCBI Taxonomy" id="1538125"/>
    <lineage>
        <taxon>Eukaryota</taxon>
        <taxon>Metazoa</taxon>
        <taxon>Ecdysozoa</taxon>
        <taxon>Arthropoda</taxon>
        <taxon>Chelicerata</taxon>
        <taxon>Arachnida</taxon>
        <taxon>Araneae</taxon>
        <taxon>Araneomorphae</taxon>
        <taxon>Entelegynae</taxon>
        <taxon>Araneoidea</taxon>
        <taxon>Araneidae</taxon>
        <taxon>Caerostris</taxon>
    </lineage>
</organism>
<keyword evidence="1" id="KW-0472">Membrane</keyword>
<keyword evidence="1" id="KW-0812">Transmembrane</keyword>
<dbReference type="EMBL" id="BPLQ01000191">
    <property type="protein sequence ID" value="GIX68641.1"/>
    <property type="molecule type" value="Genomic_DNA"/>
</dbReference>
<keyword evidence="3" id="KW-1185">Reference proteome</keyword>
<evidence type="ECO:0000313" key="2">
    <source>
        <dbReference type="EMBL" id="GIX68641.1"/>
    </source>
</evidence>
<sequence length="124" mass="13493">MDWILRTIPTLLTPSKGCISPENGSGHPLGERMDMRFKEMGSGSFPRLISTGGCFYAAANRRGAISKKGHISPGESPERCMNCNTPVRSGKEVVLNMLSLVIVAVGAFQWLESHFVSSKDEGQH</sequence>
<dbReference type="AlphaFoldDB" id="A0AAV4M891"/>
<keyword evidence="1" id="KW-1133">Transmembrane helix</keyword>
<name>A0AAV4M891_9ARAC</name>
<proteinExistence type="predicted"/>
<accession>A0AAV4M891</accession>
<evidence type="ECO:0000313" key="3">
    <source>
        <dbReference type="Proteomes" id="UP001054837"/>
    </source>
</evidence>
<feature type="transmembrane region" description="Helical" evidence="1">
    <location>
        <begin position="93"/>
        <end position="111"/>
    </location>
</feature>
<dbReference type="Proteomes" id="UP001054837">
    <property type="component" value="Unassembled WGS sequence"/>
</dbReference>
<evidence type="ECO:0000256" key="1">
    <source>
        <dbReference type="SAM" id="Phobius"/>
    </source>
</evidence>
<protein>
    <submittedName>
        <fullName evidence="2">Uncharacterized protein</fullName>
    </submittedName>
</protein>
<reference evidence="2 3" key="1">
    <citation type="submission" date="2021-06" db="EMBL/GenBank/DDBJ databases">
        <title>Caerostris darwini draft genome.</title>
        <authorList>
            <person name="Kono N."/>
            <person name="Arakawa K."/>
        </authorList>
    </citation>
    <scope>NUCLEOTIDE SEQUENCE [LARGE SCALE GENOMIC DNA]</scope>
</reference>
<comment type="caution">
    <text evidence="2">The sequence shown here is derived from an EMBL/GenBank/DDBJ whole genome shotgun (WGS) entry which is preliminary data.</text>
</comment>
<gene>
    <name evidence="2" type="ORF">CDAR_47601</name>
</gene>